<gene>
    <name evidence="1" type="ORF">PGIGA_G00183880</name>
</gene>
<proteinExistence type="predicted"/>
<name>A0ACC5WB05_PANGG</name>
<comment type="caution">
    <text evidence="1">The sequence shown here is derived from an EMBL/GenBank/DDBJ whole genome shotgun (WGS) entry which is preliminary data.</text>
</comment>
<evidence type="ECO:0000313" key="2">
    <source>
        <dbReference type="Proteomes" id="UP000829447"/>
    </source>
</evidence>
<keyword evidence="2" id="KW-1185">Reference proteome</keyword>
<protein>
    <submittedName>
        <fullName evidence="1">Uncharacterized protein</fullName>
    </submittedName>
</protein>
<dbReference type="EMBL" id="CM040456">
    <property type="protein sequence ID" value="MCI4376066.1"/>
    <property type="molecule type" value="Genomic_DNA"/>
</dbReference>
<accession>A0ACC5WB05</accession>
<organism evidence="1 2">
    <name type="scientific">Pangasianodon gigas</name>
    <name type="common">Mekong giant catfish</name>
    <name type="synonym">Pangasius gigas</name>
    <dbReference type="NCBI Taxonomy" id="30993"/>
    <lineage>
        <taxon>Eukaryota</taxon>
        <taxon>Metazoa</taxon>
        <taxon>Chordata</taxon>
        <taxon>Craniata</taxon>
        <taxon>Vertebrata</taxon>
        <taxon>Euteleostomi</taxon>
        <taxon>Actinopterygii</taxon>
        <taxon>Neopterygii</taxon>
        <taxon>Teleostei</taxon>
        <taxon>Ostariophysi</taxon>
        <taxon>Siluriformes</taxon>
        <taxon>Pangasiidae</taxon>
        <taxon>Pangasianodon</taxon>
    </lineage>
</organism>
<dbReference type="Proteomes" id="UP000829447">
    <property type="component" value="Linkage Group LG3"/>
</dbReference>
<sequence length="79" mass="8516">MRASGRSLRLAVANRVTSAALAAPLPFSCIPPPVALEWRKQIRSARVNASCSGRRRRRSAGYPGPLLAPFPALLAFVFV</sequence>
<evidence type="ECO:0000313" key="1">
    <source>
        <dbReference type="EMBL" id="MCI4376066.1"/>
    </source>
</evidence>
<reference evidence="1 2" key="1">
    <citation type="journal article" date="2022" name="bioRxiv">
        <title>An ancient truncated duplication of the anti-Mullerian hormone receptor type 2 gene is a potential conserved master sex determinant in the Pangasiidae catfish family.</title>
        <authorList>
            <person name="Wen M."/>
            <person name="Pan Q."/>
            <person name="Jouanno E."/>
            <person name="Montfort J."/>
            <person name="Zahm M."/>
            <person name="Cabau C."/>
            <person name="Klopp C."/>
            <person name="Iampietro C."/>
            <person name="Roques C."/>
            <person name="Bouchez O."/>
            <person name="Castinel A."/>
            <person name="Donnadieu C."/>
            <person name="Parrinello H."/>
            <person name="Poncet C."/>
            <person name="Belmonte E."/>
            <person name="Gautier V."/>
            <person name="Avarre J.-C."/>
            <person name="Dugue R."/>
            <person name="Gustiano R."/>
            <person name="Ha T.T.T."/>
            <person name="Campet M."/>
            <person name="Sriphairoj K."/>
            <person name="Ribolli J."/>
            <person name="de Almeida F.L."/>
            <person name="Desvignes T."/>
            <person name="Postlethwait J.H."/>
            <person name="Bucao C.F."/>
            <person name="Robinson-Rechavi M."/>
            <person name="Bobe J."/>
            <person name="Herpin A."/>
            <person name="Guiguen Y."/>
        </authorList>
    </citation>
    <scope>NUCLEOTIDE SEQUENCE [LARGE SCALE GENOMIC DNA]</scope>
    <source>
        <strain evidence="1">YG-Dec2019</strain>
    </source>
</reference>